<dbReference type="PANTHER" id="PTHR43004">
    <property type="entry name" value="TRK SYSTEM POTASSIUM UPTAKE PROTEIN"/>
    <property type="match status" value="1"/>
</dbReference>
<evidence type="ECO:0000313" key="5">
    <source>
        <dbReference type="EMBL" id="MBB5730828.1"/>
    </source>
</evidence>
<evidence type="ECO:0000256" key="3">
    <source>
        <dbReference type="ARBA" id="ARBA00022827"/>
    </source>
</evidence>
<dbReference type="GO" id="GO:0016709">
    <property type="term" value="F:oxidoreductase activity, acting on paired donors, with incorporation or reduction of molecular oxygen, NAD(P)H as one donor, and incorporation of one atom of oxygen"/>
    <property type="evidence" value="ECO:0007669"/>
    <property type="project" value="UniProtKB-ARBA"/>
</dbReference>
<organism evidence="5 6">
    <name type="scientific">Sphingomonas prati</name>
    <dbReference type="NCBI Taxonomy" id="1843237"/>
    <lineage>
        <taxon>Bacteria</taxon>
        <taxon>Pseudomonadati</taxon>
        <taxon>Pseudomonadota</taxon>
        <taxon>Alphaproteobacteria</taxon>
        <taxon>Sphingomonadales</taxon>
        <taxon>Sphingomonadaceae</taxon>
        <taxon>Sphingomonas</taxon>
    </lineage>
</organism>
<keyword evidence="3" id="KW-0274">FAD</keyword>
<dbReference type="AlphaFoldDB" id="A0A7W9BVC8"/>
<keyword evidence="6" id="KW-1185">Reference proteome</keyword>
<protein>
    <submittedName>
        <fullName evidence="5">2-polyprenyl-6-methoxyphenol hydroxylase-like FAD-dependent oxidoreductase</fullName>
    </submittedName>
</protein>
<dbReference type="Pfam" id="PF01494">
    <property type="entry name" value="FAD_binding_3"/>
    <property type="match status" value="1"/>
</dbReference>
<proteinExistence type="predicted"/>
<dbReference type="PANTHER" id="PTHR43004:SF19">
    <property type="entry name" value="BINDING MONOOXYGENASE, PUTATIVE (JCVI)-RELATED"/>
    <property type="match status" value="1"/>
</dbReference>
<dbReference type="InterPro" id="IPR036188">
    <property type="entry name" value="FAD/NAD-bd_sf"/>
</dbReference>
<evidence type="ECO:0000256" key="2">
    <source>
        <dbReference type="ARBA" id="ARBA00022630"/>
    </source>
</evidence>
<dbReference type="GO" id="GO:0071949">
    <property type="term" value="F:FAD binding"/>
    <property type="evidence" value="ECO:0007669"/>
    <property type="project" value="InterPro"/>
</dbReference>
<dbReference type="SUPFAM" id="SSF51905">
    <property type="entry name" value="FAD/NAD(P)-binding domain"/>
    <property type="match status" value="1"/>
</dbReference>
<evidence type="ECO:0000313" key="6">
    <source>
        <dbReference type="Proteomes" id="UP000546701"/>
    </source>
</evidence>
<evidence type="ECO:0000256" key="1">
    <source>
        <dbReference type="ARBA" id="ARBA00001974"/>
    </source>
</evidence>
<accession>A0A7W9BVC8</accession>
<gene>
    <name evidence="5" type="ORF">FHS99_003335</name>
</gene>
<evidence type="ECO:0000259" key="4">
    <source>
        <dbReference type="Pfam" id="PF01494"/>
    </source>
</evidence>
<reference evidence="5 6" key="1">
    <citation type="submission" date="2020-08" db="EMBL/GenBank/DDBJ databases">
        <title>Genomic Encyclopedia of Type Strains, Phase IV (KMG-IV): sequencing the most valuable type-strain genomes for metagenomic binning, comparative biology and taxonomic classification.</title>
        <authorList>
            <person name="Goeker M."/>
        </authorList>
    </citation>
    <scope>NUCLEOTIDE SEQUENCE [LARGE SCALE GENOMIC DNA]</scope>
    <source>
        <strain evidence="5 6">DSM 103336</strain>
    </source>
</reference>
<dbReference type="EMBL" id="JACIJR010000009">
    <property type="protein sequence ID" value="MBB5730828.1"/>
    <property type="molecule type" value="Genomic_DNA"/>
</dbReference>
<comment type="cofactor">
    <cofactor evidence="1">
        <name>FAD</name>
        <dbReference type="ChEBI" id="CHEBI:57692"/>
    </cofactor>
</comment>
<name>A0A7W9BVC8_9SPHN</name>
<dbReference type="RefSeq" id="WP_229674133.1">
    <property type="nucleotide sequence ID" value="NZ_BMJP01000007.1"/>
</dbReference>
<dbReference type="Proteomes" id="UP000546701">
    <property type="component" value="Unassembled WGS sequence"/>
</dbReference>
<dbReference type="InterPro" id="IPR050641">
    <property type="entry name" value="RIFMO-like"/>
</dbReference>
<sequence>MERGMTNGLAADVLICGAGATGLTLAIDVARRGISFRLIEKLDDPFRGSRNEGIQPRTQEVFEDLGILDRIVAAGGFYPKQREYQDDGSFIETDVVEAEPAAPTRWDTQ</sequence>
<comment type="caution">
    <text evidence="5">The sequence shown here is derived from an EMBL/GenBank/DDBJ whole genome shotgun (WGS) entry which is preliminary data.</text>
</comment>
<dbReference type="Gene3D" id="3.50.50.60">
    <property type="entry name" value="FAD/NAD(P)-binding domain"/>
    <property type="match status" value="1"/>
</dbReference>
<dbReference type="InterPro" id="IPR002938">
    <property type="entry name" value="FAD-bd"/>
</dbReference>
<keyword evidence="2" id="KW-0285">Flavoprotein</keyword>
<feature type="domain" description="FAD-binding" evidence="4">
    <location>
        <begin position="11"/>
        <end position="80"/>
    </location>
</feature>